<dbReference type="InterPro" id="IPR022893">
    <property type="entry name" value="Shikimate_DH_fam"/>
</dbReference>
<dbReference type="UniPathway" id="UPA00053">
    <property type="reaction ID" value="UER00087"/>
</dbReference>
<dbReference type="GO" id="GO:0050661">
    <property type="term" value="F:NADP binding"/>
    <property type="evidence" value="ECO:0007669"/>
    <property type="project" value="TreeGrafter"/>
</dbReference>
<gene>
    <name evidence="9" type="ORF">SAMN04488026_101241</name>
</gene>
<dbReference type="Pfam" id="PF01488">
    <property type="entry name" value="Shikimate_DH"/>
    <property type="match status" value="1"/>
</dbReference>
<accession>A0A1G8R4P4</accession>
<keyword evidence="10" id="KW-1185">Reference proteome</keyword>
<dbReference type="STRING" id="571298.SAMN04488026_101241"/>
<dbReference type="InterPro" id="IPR006151">
    <property type="entry name" value="Shikm_DH/Glu-tRNA_Rdtase"/>
</dbReference>
<feature type="domain" description="Quinate/shikimate 5-dehydrogenase/glutamyl-tRNA reductase" evidence="7">
    <location>
        <begin position="119"/>
        <end position="175"/>
    </location>
</feature>
<evidence type="ECO:0000256" key="6">
    <source>
        <dbReference type="ARBA" id="ARBA00049442"/>
    </source>
</evidence>
<keyword evidence="5" id="KW-0057">Aromatic amino acid biosynthesis</keyword>
<evidence type="ECO:0000256" key="1">
    <source>
        <dbReference type="ARBA" id="ARBA00004871"/>
    </source>
</evidence>
<dbReference type="GO" id="GO:0005829">
    <property type="term" value="C:cytosol"/>
    <property type="evidence" value="ECO:0007669"/>
    <property type="project" value="TreeGrafter"/>
</dbReference>
<comment type="catalytic activity">
    <reaction evidence="6">
        <text>shikimate + NADP(+) = 3-dehydroshikimate + NADPH + H(+)</text>
        <dbReference type="Rhea" id="RHEA:17737"/>
        <dbReference type="ChEBI" id="CHEBI:15378"/>
        <dbReference type="ChEBI" id="CHEBI:16630"/>
        <dbReference type="ChEBI" id="CHEBI:36208"/>
        <dbReference type="ChEBI" id="CHEBI:57783"/>
        <dbReference type="ChEBI" id="CHEBI:58349"/>
        <dbReference type="EC" id="1.1.1.25"/>
    </reaction>
</comment>
<evidence type="ECO:0000259" key="7">
    <source>
        <dbReference type="Pfam" id="PF01488"/>
    </source>
</evidence>
<dbReference type="GO" id="GO:0004764">
    <property type="term" value="F:shikimate 3-dehydrogenase (NADP+) activity"/>
    <property type="evidence" value="ECO:0007669"/>
    <property type="project" value="UniProtKB-EC"/>
</dbReference>
<organism evidence="9 10">
    <name type="scientific">Aliiruegeria lutimaris</name>
    <dbReference type="NCBI Taxonomy" id="571298"/>
    <lineage>
        <taxon>Bacteria</taxon>
        <taxon>Pseudomonadati</taxon>
        <taxon>Pseudomonadota</taxon>
        <taxon>Alphaproteobacteria</taxon>
        <taxon>Rhodobacterales</taxon>
        <taxon>Roseobacteraceae</taxon>
        <taxon>Aliiruegeria</taxon>
    </lineage>
</organism>
<dbReference type="Gene3D" id="3.40.50.720">
    <property type="entry name" value="NAD(P)-binding Rossmann-like Domain"/>
    <property type="match status" value="1"/>
</dbReference>
<evidence type="ECO:0000256" key="4">
    <source>
        <dbReference type="ARBA" id="ARBA00023002"/>
    </source>
</evidence>
<dbReference type="SUPFAM" id="SSF51735">
    <property type="entry name" value="NAD(P)-binding Rossmann-fold domains"/>
    <property type="match status" value="1"/>
</dbReference>
<evidence type="ECO:0000256" key="5">
    <source>
        <dbReference type="ARBA" id="ARBA00023141"/>
    </source>
</evidence>
<dbReference type="GO" id="GO:0019632">
    <property type="term" value="P:shikimate metabolic process"/>
    <property type="evidence" value="ECO:0007669"/>
    <property type="project" value="TreeGrafter"/>
</dbReference>
<evidence type="ECO:0000313" key="9">
    <source>
        <dbReference type="EMBL" id="SDJ11380.1"/>
    </source>
</evidence>
<dbReference type="GO" id="GO:0009423">
    <property type="term" value="P:chorismate biosynthetic process"/>
    <property type="evidence" value="ECO:0007669"/>
    <property type="project" value="UniProtKB-UniPathway"/>
</dbReference>
<protein>
    <recommendedName>
        <fullName evidence="2">shikimate dehydrogenase (NADP(+))</fullName>
        <ecNumber evidence="2">1.1.1.25</ecNumber>
    </recommendedName>
</protein>
<dbReference type="InterPro" id="IPR013708">
    <property type="entry name" value="Shikimate_DH-bd_N"/>
</dbReference>
<dbReference type="PANTHER" id="PTHR21089:SF1">
    <property type="entry name" value="BIFUNCTIONAL 3-DEHYDROQUINATE DEHYDRATASE_SHIKIMATE DEHYDROGENASE, CHLOROPLASTIC"/>
    <property type="match status" value="1"/>
</dbReference>
<dbReference type="EC" id="1.1.1.25" evidence="2"/>
<dbReference type="InterPro" id="IPR036291">
    <property type="entry name" value="NAD(P)-bd_dom_sf"/>
</dbReference>
<keyword evidence="3" id="KW-0521">NADP</keyword>
<evidence type="ECO:0000259" key="8">
    <source>
        <dbReference type="Pfam" id="PF08501"/>
    </source>
</evidence>
<dbReference type="Pfam" id="PF08501">
    <property type="entry name" value="Shikimate_dh_N"/>
    <property type="match status" value="1"/>
</dbReference>
<dbReference type="PANTHER" id="PTHR21089">
    <property type="entry name" value="SHIKIMATE DEHYDROGENASE"/>
    <property type="match status" value="1"/>
</dbReference>
<dbReference type="GO" id="GO:0009073">
    <property type="term" value="P:aromatic amino acid family biosynthetic process"/>
    <property type="evidence" value="ECO:0007669"/>
    <property type="project" value="UniProtKB-KW"/>
</dbReference>
<evidence type="ECO:0000256" key="2">
    <source>
        <dbReference type="ARBA" id="ARBA00012962"/>
    </source>
</evidence>
<comment type="pathway">
    <text evidence="1">Metabolic intermediate biosynthesis; chorismate biosynthesis; chorismate from D-erythrose 4-phosphate and phosphoenolpyruvate: step 4/7.</text>
</comment>
<dbReference type="InterPro" id="IPR046346">
    <property type="entry name" value="Aminoacid_DH-like_N_sf"/>
</dbReference>
<feature type="domain" description="Shikimate dehydrogenase substrate binding N-terminal" evidence="8">
    <location>
        <begin position="14"/>
        <end position="97"/>
    </location>
</feature>
<name>A0A1G8R4P4_9RHOB</name>
<dbReference type="Proteomes" id="UP000199382">
    <property type="component" value="Unassembled WGS sequence"/>
</dbReference>
<evidence type="ECO:0000313" key="10">
    <source>
        <dbReference type="Proteomes" id="UP000199382"/>
    </source>
</evidence>
<keyword evidence="5" id="KW-0028">Amino-acid biosynthesis</keyword>
<evidence type="ECO:0000256" key="3">
    <source>
        <dbReference type="ARBA" id="ARBA00022857"/>
    </source>
</evidence>
<dbReference type="EMBL" id="FNEK01000012">
    <property type="protein sequence ID" value="SDJ11380.1"/>
    <property type="molecule type" value="Genomic_DNA"/>
</dbReference>
<dbReference type="AlphaFoldDB" id="A0A1G8R4P4"/>
<dbReference type="SUPFAM" id="SSF53223">
    <property type="entry name" value="Aminoacid dehydrogenase-like, N-terminal domain"/>
    <property type="match status" value="1"/>
</dbReference>
<dbReference type="RefSeq" id="WP_170844481.1">
    <property type="nucleotide sequence ID" value="NZ_FNEK01000012.1"/>
</dbReference>
<dbReference type="CDD" id="cd01065">
    <property type="entry name" value="NAD_bind_Shikimate_DH"/>
    <property type="match status" value="1"/>
</dbReference>
<keyword evidence="4" id="KW-0560">Oxidoreductase</keyword>
<dbReference type="Gene3D" id="3.40.50.10860">
    <property type="entry name" value="Leucine Dehydrogenase, chain A, domain 1"/>
    <property type="match status" value="1"/>
</dbReference>
<reference evidence="9 10" key="1">
    <citation type="submission" date="2016-10" db="EMBL/GenBank/DDBJ databases">
        <authorList>
            <person name="de Groot N.N."/>
        </authorList>
    </citation>
    <scope>NUCLEOTIDE SEQUENCE [LARGE SCALE GENOMIC DNA]</scope>
    <source>
        <strain evidence="9 10">DSM 25294</strain>
    </source>
</reference>
<proteinExistence type="predicted"/>
<sequence>MKPVISGTTKVFGVVAHPIDHVRVQFLFNEYFEKEGMDAVFIPVHVKPENAAKAMEGFKALSNFGGMVITIPHKVTFMDLVDEVLPTAKLAGATNIIRPEDDGTWTGNNLDGMGFVNGLADQIFSPKGKSFLVVGTGGAGSAIAATLAQSGISRLTISDLDTARAEALAERLRGAVPDLPISVEGAGPNPAGYDVVVNATPLGMHEEDPMPIDPNLLEGDTVVAEVVQVPPVTRLLKEAEARGHRTLQGGSMLDYQFIEMARFFRTAE</sequence>